<proteinExistence type="predicted"/>
<dbReference type="AlphaFoldDB" id="A0AA35ZNC8"/>
<dbReference type="EMBL" id="OX465083">
    <property type="protein sequence ID" value="CAI9295324.1"/>
    <property type="molecule type" value="Genomic_DNA"/>
</dbReference>
<organism evidence="1 2">
    <name type="scientific">Lactuca saligna</name>
    <name type="common">Willowleaf lettuce</name>
    <dbReference type="NCBI Taxonomy" id="75948"/>
    <lineage>
        <taxon>Eukaryota</taxon>
        <taxon>Viridiplantae</taxon>
        <taxon>Streptophyta</taxon>
        <taxon>Embryophyta</taxon>
        <taxon>Tracheophyta</taxon>
        <taxon>Spermatophyta</taxon>
        <taxon>Magnoliopsida</taxon>
        <taxon>eudicotyledons</taxon>
        <taxon>Gunneridae</taxon>
        <taxon>Pentapetalae</taxon>
        <taxon>asterids</taxon>
        <taxon>campanulids</taxon>
        <taxon>Asterales</taxon>
        <taxon>Asteraceae</taxon>
        <taxon>Cichorioideae</taxon>
        <taxon>Cichorieae</taxon>
        <taxon>Lactucinae</taxon>
        <taxon>Lactuca</taxon>
    </lineage>
</organism>
<gene>
    <name evidence="1" type="ORF">LSALG_LOCUS34269</name>
</gene>
<evidence type="ECO:0000313" key="2">
    <source>
        <dbReference type="Proteomes" id="UP001177003"/>
    </source>
</evidence>
<name>A0AA35ZNC8_LACSI</name>
<keyword evidence="2" id="KW-1185">Reference proteome</keyword>
<sequence length="244" mass="28012">MAQRTQRTNPSEDVTDHRFLQFPQTLNDATRVRYVTNLSLLLTKEIYIALSFDWELAIMTGLTALIQGFLQYTHSDASGVDLFVCQGWARLFRIQKPVYREFLLEFYAIVSYDHRKALDDRTAFAFRLGGVSRECSVIELATRVGIYTADETRSVHFLAFLADCLTERPDDYNENTFGAEITRAVYTPSTARGGMIRSTTYRMLHRLISISLMHHKNSERVPSTDLYFLWALVTPGRHLNLPVA</sequence>
<protein>
    <submittedName>
        <fullName evidence="1">Uncharacterized protein</fullName>
    </submittedName>
</protein>
<evidence type="ECO:0000313" key="1">
    <source>
        <dbReference type="EMBL" id="CAI9295324.1"/>
    </source>
</evidence>
<accession>A0AA35ZNC8</accession>
<reference evidence="1" key="1">
    <citation type="submission" date="2023-04" db="EMBL/GenBank/DDBJ databases">
        <authorList>
            <person name="Vijverberg K."/>
            <person name="Xiong W."/>
            <person name="Schranz E."/>
        </authorList>
    </citation>
    <scope>NUCLEOTIDE SEQUENCE</scope>
</reference>
<dbReference type="Proteomes" id="UP001177003">
    <property type="component" value="Chromosome 7"/>
</dbReference>